<dbReference type="InterPro" id="IPR036621">
    <property type="entry name" value="Anticodon-bd_dom_sf"/>
</dbReference>
<dbReference type="PANTHER" id="PTHR43707:SF1">
    <property type="entry name" value="HISTIDINE--TRNA LIGASE, MITOCHONDRIAL-RELATED"/>
    <property type="match status" value="1"/>
</dbReference>
<feature type="binding site" evidence="12">
    <location>
        <position position="126"/>
    </location>
    <ligand>
        <name>L-histidine</name>
        <dbReference type="ChEBI" id="CHEBI:57595"/>
    </ligand>
</feature>
<keyword evidence="5 11" id="KW-0436">Ligase</keyword>
<comment type="similarity">
    <text evidence="2 11">Belongs to the class-II aminoacyl-tRNA synthetase family.</text>
</comment>
<comment type="subcellular location">
    <subcellularLocation>
        <location evidence="1 11">Cytoplasm</location>
    </subcellularLocation>
</comment>
<dbReference type="InterPro" id="IPR015807">
    <property type="entry name" value="His-tRNA-ligase"/>
</dbReference>
<dbReference type="InterPro" id="IPR045864">
    <property type="entry name" value="aa-tRNA-synth_II/BPL/LPL"/>
</dbReference>
<evidence type="ECO:0000256" key="7">
    <source>
        <dbReference type="ARBA" id="ARBA00022840"/>
    </source>
</evidence>
<dbReference type="CDD" id="cd00859">
    <property type="entry name" value="HisRS_anticodon"/>
    <property type="match status" value="1"/>
</dbReference>
<organism evidence="14 15">
    <name type="scientific">candidate division WOR-1 bacterium RIFOXYB2_FULL_37_13</name>
    <dbReference type="NCBI Taxonomy" id="1802579"/>
    <lineage>
        <taxon>Bacteria</taxon>
        <taxon>Bacillati</taxon>
        <taxon>Saganbacteria</taxon>
    </lineage>
</organism>
<dbReference type="FunFam" id="3.30.930.10:FF:000005">
    <property type="entry name" value="Histidine--tRNA ligase"/>
    <property type="match status" value="1"/>
</dbReference>
<keyword evidence="4 11" id="KW-0963">Cytoplasm</keyword>
<dbReference type="InterPro" id="IPR004154">
    <property type="entry name" value="Anticodon-bd"/>
</dbReference>
<dbReference type="GO" id="GO:0005524">
    <property type="term" value="F:ATP binding"/>
    <property type="evidence" value="ECO:0007669"/>
    <property type="project" value="UniProtKB-UniRule"/>
</dbReference>
<feature type="binding site" evidence="12">
    <location>
        <begin position="261"/>
        <end position="262"/>
    </location>
    <ligand>
        <name>L-histidine</name>
        <dbReference type="ChEBI" id="CHEBI:57595"/>
    </ligand>
</feature>
<dbReference type="HAMAP" id="MF_00127">
    <property type="entry name" value="His_tRNA_synth"/>
    <property type="match status" value="1"/>
</dbReference>
<dbReference type="STRING" id="1802579.A2310_02365"/>
<evidence type="ECO:0000256" key="4">
    <source>
        <dbReference type="ARBA" id="ARBA00022490"/>
    </source>
</evidence>
<evidence type="ECO:0000256" key="1">
    <source>
        <dbReference type="ARBA" id="ARBA00004496"/>
    </source>
</evidence>
<comment type="subunit">
    <text evidence="3 11">Homodimer.</text>
</comment>
<evidence type="ECO:0000256" key="8">
    <source>
        <dbReference type="ARBA" id="ARBA00022917"/>
    </source>
</evidence>
<dbReference type="EC" id="6.1.1.21" evidence="11"/>
<feature type="binding site" evidence="12">
    <location>
        <position position="112"/>
    </location>
    <ligand>
        <name>L-histidine</name>
        <dbReference type="ChEBI" id="CHEBI:57595"/>
    </ligand>
</feature>
<reference evidence="14 15" key="1">
    <citation type="journal article" date="2016" name="Nat. Commun.">
        <title>Thousands of microbial genomes shed light on interconnected biogeochemical processes in an aquifer system.</title>
        <authorList>
            <person name="Anantharaman K."/>
            <person name="Brown C.T."/>
            <person name="Hug L.A."/>
            <person name="Sharon I."/>
            <person name="Castelle C.J."/>
            <person name="Probst A.J."/>
            <person name="Thomas B.C."/>
            <person name="Singh A."/>
            <person name="Wilkins M.J."/>
            <person name="Karaoz U."/>
            <person name="Brodie E.L."/>
            <person name="Williams K.H."/>
            <person name="Hubbard S.S."/>
            <person name="Banfield J.F."/>
        </authorList>
    </citation>
    <scope>NUCLEOTIDE SEQUENCE [LARGE SCALE GENOMIC DNA]</scope>
</reference>
<feature type="domain" description="Aminoacyl-transfer RNA synthetases class-II family profile" evidence="13">
    <location>
        <begin position="1"/>
        <end position="314"/>
    </location>
</feature>
<sequence>MKYTSQRGTRDILPVDMPVWHNLEKNCRKLFELYNYFEIRTPIFESTELFARSIGESSDIVSKEMYTFKDKGDRSITLRPEATAPVVRAAIQNNLIEKDKITKLYYMGPMFRYERPQAGRYRQFYQSGVEVFGSKDPALDAEVISLSVQIMDKLGLSDLSVKINSVGCKSCRPKYMETLKEYFKSNAKNLCETCNNRLETNPLRILDCKDPSCQKHIENAPAIIDFLCEECKTHFEKVIYWLNVLNIKYEINKRLVRGLDYYTKTTFEIVSGKLGAQNAVCGGGRYDNLVVEFGGNDTPAIGFAIGMDRMVEVLKEHGTQSTEHRFRLLYIATLGDAAKKLGVELLLNIRKSGYAAEMDYIGKSLKSQMKEADRIKAKYVLILGEDEIKSGKAMLRNMETAEQGEVLLDKVLEEIIVRLQSKGSKF</sequence>
<dbReference type="GO" id="GO:0005737">
    <property type="term" value="C:cytoplasm"/>
    <property type="evidence" value="ECO:0007669"/>
    <property type="project" value="UniProtKB-SubCell"/>
</dbReference>
<dbReference type="InterPro" id="IPR004516">
    <property type="entry name" value="HisRS/HisZ"/>
</dbReference>
<dbReference type="PANTHER" id="PTHR43707">
    <property type="entry name" value="HISTIDYL-TRNA SYNTHETASE"/>
    <property type="match status" value="1"/>
</dbReference>
<evidence type="ECO:0000256" key="3">
    <source>
        <dbReference type="ARBA" id="ARBA00011738"/>
    </source>
</evidence>
<dbReference type="Proteomes" id="UP000178417">
    <property type="component" value="Unassembled WGS sequence"/>
</dbReference>
<dbReference type="EMBL" id="MEUB01000008">
    <property type="protein sequence ID" value="OGC24639.1"/>
    <property type="molecule type" value="Genomic_DNA"/>
</dbReference>
<evidence type="ECO:0000313" key="14">
    <source>
        <dbReference type="EMBL" id="OGC24639.1"/>
    </source>
</evidence>
<keyword evidence="7 11" id="KW-0067">ATP-binding</keyword>
<accession>A0A1F4SW22</accession>
<dbReference type="PROSITE" id="PS50862">
    <property type="entry name" value="AA_TRNA_LIGASE_II"/>
    <property type="match status" value="1"/>
</dbReference>
<proteinExistence type="inferred from homology"/>
<evidence type="ECO:0000256" key="12">
    <source>
        <dbReference type="PIRSR" id="PIRSR001549-1"/>
    </source>
</evidence>
<evidence type="ECO:0000259" key="13">
    <source>
        <dbReference type="PROSITE" id="PS50862"/>
    </source>
</evidence>
<name>A0A1F4SW22_UNCSA</name>
<dbReference type="GO" id="GO:0004821">
    <property type="term" value="F:histidine-tRNA ligase activity"/>
    <property type="evidence" value="ECO:0007669"/>
    <property type="project" value="UniProtKB-UniRule"/>
</dbReference>
<protein>
    <recommendedName>
        <fullName evidence="11">Histidine--tRNA ligase</fullName>
        <ecNumber evidence="11">6.1.1.21</ecNumber>
    </recommendedName>
    <alternativeName>
        <fullName evidence="11">Histidyl-tRNA synthetase</fullName>
        <shortName evidence="11">HisRS</shortName>
    </alternativeName>
</protein>
<dbReference type="InterPro" id="IPR033656">
    <property type="entry name" value="HisRS_anticodon"/>
</dbReference>
<keyword evidence="6 11" id="KW-0547">Nucleotide-binding</keyword>
<dbReference type="Gene3D" id="3.40.50.800">
    <property type="entry name" value="Anticodon-binding domain"/>
    <property type="match status" value="1"/>
</dbReference>
<keyword evidence="8 11" id="KW-0648">Protein biosynthesis</keyword>
<evidence type="ECO:0000256" key="2">
    <source>
        <dbReference type="ARBA" id="ARBA00008226"/>
    </source>
</evidence>
<dbReference type="InterPro" id="IPR041715">
    <property type="entry name" value="HisRS-like_core"/>
</dbReference>
<dbReference type="Gene3D" id="3.30.930.10">
    <property type="entry name" value="Bira Bifunctional Protein, Domain 2"/>
    <property type="match status" value="1"/>
</dbReference>
<evidence type="ECO:0000313" key="15">
    <source>
        <dbReference type="Proteomes" id="UP000178417"/>
    </source>
</evidence>
<dbReference type="Pfam" id="PF13393">
    <property type="entry name" value="tRNA-synt_His"/>
    <property type="match status" value="1"/>
</dbReference>
<feature type="binding site" evidence="12">
    <location>
        <begin position="81"/>
        <end position="83"/>
    </location>
    <ligand>
        <name>L-histidine</name>
        <dbReference type="ChEBI" id="CHEBI:57595"/>
    </ligand>
</feature>
<dbReference type="GO" id="GO:0006427">
    <property type="term" value="P:histidyl-tRNA aminoacylation"/>
    <property type="evidence" value="ECO:0007669"/>
    <property type="project" value="UniProtKB-UniRule"/>
</dbReference>
<evidence type="ECO:0000256" key="5">
    <source>
        <dbReference type="ARBA" id="ARBA00022598"/>
    </source>
</evidence>
<feature type="binding site" evidence="12">
    <location>
        <position position="130"/>
    </location>
    <ligand>
        <name>L-histidine</name>
        <dbReference type="ChEBI" id="CHEBI:57595"/>
    </ligand>
</feature>
<dbReference type="AlphaFoldDB" id="A0A1F4SW22"/>
<comment type="caution">
    <text evidence="14">The sequence shown here is derived from an EMBL/GenBank/DDBJ whole genome shotgun (WGS) entry which is preliminary data.</text>
</comment>
<dbReference type="PIRSF" id="PIRSF001549">
    <property type="entry name" value="His-tRNA_synth"/>
    <property type="match status" value="1"/>
</dbReference>
<evidence type="ECO:0000256" key="9">
    <source>
        <dbReference type="ARBA" id="ARBA00023146"/>
    </source>
</evidence>
<feature type="binding site" evidence="12">
    <location>
        <position position="257"/>
    </location>
    <ligand>
        <name>L-histidine</name>
        <dbReference type="ChEBI" id="CHEBI:57595"/>
    </ligand>
</feature>
<dbReference type="Pfam" id="PF03129">
    <property type="entry name" value="HGTP_anticodon"/>
    <property type="match status" value="1"/>
</dbReference>
<gene>
    <name evidence="11" type="primary">hisS</name>
    <name evidence="14" type="ORF">A2310_02365</name>
</gene>
<comment type="catalytic activity">
    <reaction evidence="10 11">
        <text>tRNA(His) + L-histidine + ATP = L-histidyl-tRNA(His) + AMP + diphosphate + H(+)</text>
        <dbReference type="Rhea" id="RHEA:17313"/>
        <dbReference type="Rhea" id="RHEA-COMP:9665"/>
        <dbReference type="Rhea" id="RHEA-COMP:9689"/>
        <dbReference type="ChEBI" id="CHEBI:15378"/>
        <dbReference type="ChEBI" id="CHEBI:30616"/>
        <dbReference type="ChEBI" id="CHEBI:33019"/>
        <dbReference type="ChEBI" id="CHEBI:57595"/>
        <dbReference type="ChEBI" id="CHEBI:78442"/>
        <dbReference type="ChEBI" id="CHEBI:78527"/>
        <dbReference type="ChEBI" id="CHEBI:456215"/>
        <dbReference type="EC" id="6.1.1.21"/>
    </reaction>
</comment>
<keyword evidence="9 11" id="KW-0030">Aminoacyl-tRNA synthetase</keyword>
<dbReference type="SUPFAM" id="SSF55681">
    <property type="entry name" value="Class II aaRS and biotin synthetases"/>
    <property type="match status" value="1"/>
</dbReference>
<dbReference type="CDD" id="cd00773">
    <property type="entry name" value="HisRS-like_core"/>
    <property type="match status" value="1"/>
</dbReference>
<dbReference type="SUPFAM" id="SSF52954">
    <property type="entry name" value="Class II aaRS ABD-related"/>
    <property type="match status" value="1"/>
</dbReference>
<evidence type="ECO:0000256" key="10">
    <source>
        <dbReference type="ARBA" id="ARBA00047639"/>
    </source>
</evidence>
<evidence type="ECO:0000256" key="11">
    <source>
        <dbReference type="HAMAP-Rule" id="MF_00127"/>
    </source>
</evidence>
<evidence type="ECO:0000256" key="6">
    <source>
        <dbReference type="ARBA" id="ARBA00022741"/>
    </source>
</evidence>
<dbReference type="NCBIfam" id="TIGR00442">
    <property type="entry name" value="hisS"/>
    <property type="match status" value="1"/>
</dbReference>
<dbReference type="InterPro" id="IPR006195">
    <property type="entry name" value="aa-tRNA-synth_II"/>
</dbReference>